<name>A0ABN2TRL2_9ACTN</name>
<organism evidence="1 2">
    <name type="scientific">Catenulispora yoronensis</name>
    <dbReference type="NCBI Taxonomy" id="450799"/>
    <lineage>
        <taxon>Bacteria</taxon>
        <taxon>Bacillati</taxon>
        <taxon>Actinomycetota</taxon>
        <taxon>Actinomycetes</taxon>
        <taxon>Catenulisporales</taxon>
        <taxon>Catenulisporaceae</taxon>
        <taxon>Catenulispora</taxon>
    </lineage>
</organism>
<protein>
    <submittedName>
        <fullName evidence="1">Uncharacterized protein</fullName>
    </submittedName>
</protein>
<gene>
    <name evidence="1" type="ORF">GCM10009839_13270</name>
</gene>
<sequence length="88" mass="8405">MAPGGPPLTAVSESSSNCKRLPEAAAGLAVAGGAAVTGVIAGAGAVAAVAATDVSRQATTAVAHARLERSLPAIGGTSRVCICQCMET</sequence>
<keyword evidence="2" id="KW-1185">Reference proteome</keyword>
<evidence type="ECO:0000313" key="2">
    <source>
        <dbReference type="Proteomes" id="UP001500751"/>
    </source>
</evidence>
<dbReference type="EMBL" id="BAAAQN010000005">
    <property type="protein sequence ID" value="GAA2018437.1"/>
    <property type="molecule type" value="Genomic_DNA"/>
</dbReference>
<accession>A0ABN2TRL2</accession>
<reference evidence="1 2" key="1">
    <citation type="journal article" date="2019" name="Int. J. Syst. Evol. Microbiol.">
        <title>The Global Catalogue of Microorganisms (GCM) 10K type strain sequencing project: providing services to taxonomists for standard genome sequencing and annotation.</title>
        <authorList>
            <consortium name="The Broad Institute Genomics Platform"/>
            <consortium name="The Broad Institute Genome Sequencing Center for Infectious Disease"/>
            <person name="Wu L."/>
            <person name="Ma J."/>
        </authorList>
    </citation>
    <scope>NUCLEOTIDE SEQUENCE [LARGE SCALE GENOMIC DNA]</scope>
    <source>
        <strain evidence="1 2">JCM 16014</strain>
    </source>
</reference>
<dbReference type="Proteomes" id="UP001500751">
    <property type="component" value="Unassembled WGS sequence"/>
</dbReference>
<proteinExistence type="predicted"/>
<evidence type="ECO:0000313" key="1">
    <source>
        <dbReference type="EMBL" id="GAA2018437.1"/>
    </source>
</evidence>
<comment type="caution">
    <text evidence="1">The sequence shown here is derived from an EMBL/GenBank/DDBJ whole genome shotgun (WGS) entry which is preliminary data.</text>
</comment>